<dbReference type="GO" id="GO:0070475">
    <property type="term" value="P:rRNA base methylation"/>
    <property type="evidence" value="ECO:0007669"/>
    <property type="project" value="UniProtKB-UniRule"/>
</dbReference>
<evidence type="ECO:0000256" key="2">
    <source>
        <dbReference type="ARBA" id="ARBA00022552"/>
    </source>
</evidence>
<reference evidence="7 8" key="1">
    <citation type="journal article" date="2012" name="PLoS ONE">
        <title>Functional divergence in the genus oenococcus as predicted by genome sequencing of the newly-described species, Oenococcus kitaharae.</title>
        <authorList>
            <person name="Borneman A.R."/>
            <person name="McCarthy J.M."/>
            <person name="Chambers P.J."/>
            <person name="Bartowsky E.J."/>
        </authorList>
    </citation>
    <scope>NUCLEOTIDE SEQUENCE [LARGE SCALE GENOMIC DNA]</scope>
    <source>
        <strain evidence="8">DSM17330</strain>
    </source>
</reference>
<feature type="binding site" evidence="6">
    <location>
        <position position="84"/>
    </location>
    <ligand>
        <name>S-adenosyl-L-methionine</name>
        <dbReference type="ChEBI" id="CHEBI:59789"/>
    </ligand>
</feature>
<dbReference type="Proteomes" id="UP000004959">
    <property type="component" value="Chromosome"/>
</dbReference>
<keyword evidence="6" id="KW-0963">Cytoplasm</keyword>
<dbReference type="EMBL" id="AFVZ01000001">
    <property type="protein sequence ID" value="EHN59399.1"/>
    <property type="molecule type" value="Genomic_DNA"/>
</dbReference>
<comment type="similarity">
    <text evidence="1 6">Belongs to the methyltransferase superfamily. RsmH family.</text>
</comment>
<dbReference type="InterPro" id="IPR023397">
    <property type="entry name" value="SAM-dep_MeTrfase_MraW_recog"/>
</dbReference>
<keyword evidence="5 6" id="KW-0949">S-adenosyl-L-methionine</keyword>
<dbReference type="GO" id="GO:0005737">
    <property type="term" value="C:cytoplasm"/>
    <property type="evidence" value="ECO:0007669"/>
    <property type="project" value="UniProtKB-SubCell"/>
</dbReference>
<dbReference type="PATRIC" id="fig|1045004.4.peg.1291"/>
<dbReference type="STRING" id="336988.NT96_00225"/>
<evidence type="ECO:0000313" key="8">
    <source>
        <dbReference type="Proteomes" id="UP000004959"/>
    </source>
</evidence>
<keyword evidence="3 6" id="KW-0489">Methyltransferase</keyword>
<gene>
    <name evidence="6" type="primary">rsmH</name>
    <name evidence="7" type="ORF">OKIT_1316</name>
</gene>
<keyword evidence="4 6" id="KW-0808">Transferase</keyword>
<keyword evidence="8" id="KW-1185">Reference proteome</keyword>
<evidence type="ECO:0000256" key="4">
    <source>
        <dbReference type="ARBA" id="ARBA00022679"/>
    </source>
</evidence>
<evidence type="ECO:0000313" key="7">
    <source>
        <dbReference type="EMBL" id="EHN59399.1"/>
    </source>
</evidence>
<name>G9WGZ1_9LACO</name>
<dbReference type="EC" id="2.1.1.199" evidence="6"/>
<proteinExistence type="inferred from homology"/>
<dbReference type="SUPFAM" id="SSF81799">
    <property type="entry name" value="Putative methyltransferase TM0872, insert domain"/>
    <property type="match status" value="1"/>
</dbReference>
<dbReference type="eggNOG" id="COG0275">
    <property type="taxonomic scope" value="Bacteria"/>
</dbReference>
<evidence type="ECO:0000256" key="5">
    <source>
        <dbReference type="ARBA" id="ARBA00022691"/>
    </source>
</evidence>
<protein>
    <recommendedName>
        <fullName evidence="6">Ribosomal RNA small subunit methyltransferase H</fullName>
        <ecNumber evidence="6">2.1.1.199</ecNumber>
    </recommendedName>
    <alternativeName>
        <fullName evidence="6">16S rRNA m(4)C1402 methyltransferase</fullName>
    </alternativeName>
    <alternativeName>
        <fullName evidence="6">rRNA (cytosine-N(4)-)-methyltransferase RsmH</fullName>
    </alternativeName>
</protein>
<comment type="catalytic activity">
    <reaction evidence="6">
        <text>cytidine(1402) in 16S rRNA + S-adenosyl-L-methionine = N(4)-methylcytidine(1402) in 16S rRNA + S-adenosyl-L-homocysteine + H(+)</text>
        <dbReference type="Rhea" id="RHEA:42928"/>
        <dbReference type="Rhea" id="RHEA-COMP:10286"/>
        <dbReference type="Rhea" id="RHEA-COMP:10287"/>
        <dbReference type="ChEBI" id="CHEBI:15378"/>
        <dbReference type="ChEBI" id="CHEBI:57856"/>
        <dbReference type="ChEBI" id="CHEBI:59789"/>
        <dbReference type="ChEBI" id="CHEBI:74506"/>
        <dbReference type="ChEBI" id="CHEBI:82748"/>
        <dbReference type="EC" id="2.1.1.199"/>
    </reaction>
</comment>
<evidence type="ECO:0000256" key="3">
    <source>
        <dbReference type="ARBA" id="ARBA00022603"/>
    </source>
</evidence>
<feature type="binding site" evidence="6">
    <location>
        <begin position="36"/>
        <end position="38"/>
    </location>
    <ligand>
        <name>S-adenosyl-L-methionine</name>
        <dbReference type="ChEBI" id="CHEBI:59789"/>
    </ligand>
</feature>
<evidence type="ECO:0000256" key="6">
    <source>
        <dbReference type="HAMAP-Rule" id="MF_01007"/>
    </source>
</evidence>
<dbReference type="PIRSF" id="PIRSF004486">
    <property type="entry name" value="MraW"/>
    <property type="match status" value="1"/>
</dbReference>
<dbReference type="HAMAP" id="MF_01007">
    <property type="entry name" value="16SrRNA_methyltr_H"/>
    <property type="match status" value="1"/>
</dbReference>
<feature type="binding site" evidence="6">
    <location>
        <position position="55"/>
    </location>
    <ligand>
        <name>S-adenosyl-L-methionine</name>
        <dbReference type="ChEBI" id="CHEBI:59789"/>
    </ligand>
</feature>
<organism evidence="7 8">
    <name type="scientific">Oenococcus kitaharae DSM 17330</name>
    <dbReference type="NCBI Taxonomy" id="1045004"/>
    <lineage>
        <taxon>Bacteria</taxon>
        <taxon>Bacillati</taxon>
        <taxon>Bacillota</taxon>
        <taxon>Bacilli</taxon>
        <taxon>Lactobacillales</taxon>
        <taxon>Lactobacillaceae</taxon>
        <taxon>Oenococcus</taxon>
    </lineage>
</organism>
<dbReference type="OrthoDB" id="9806637at2"/>
<keyword evidence="2 6" id="KW-0698">rRNA processing</keyword>
<dbReference type="PANTHER" id="PTHR11265:SF0">
    <property type="entry name" value="12S RRNA N4-METHYLCYTIDINE METHYLTRANSFERASE"/>
    <property type="match status" value="1"/>
</dbReference>
<accession>G9WGZ1</accession>
<comment type="subcellular location">
    <subcellularLocation>
        <location evidence="6">Cytoplasm</location>
    </subcellularLocation>
</comment>
<dbReference type="HOGENOM" id="CLU_038422_2_0_9"/>
<dbReference type="InterPro" id="IPR029063">
    <property type="entry name" value="SAM-dependent_MTases_sf"/>
</dbReference>
<sequence length="315" mass="35705">MKTNDYGHITVFLQQAVAALEVRPNGIYVDATLGGGGHSDLILKEALQGHLYSFDQDEEAIRFNEKRFAEEIAAGRMTLIHDNFKNLASELAKYGVTQIDGIVFDLGVSSPQFDEQGRGFSYRSDARLDMRMDQEQSLDAYEIVNHWDYKELAQILNRYGEEKFASSIARRILLQREKAPIETTEQLVAVIKEALPDRVLHAKGHPAKKTFQAIRIAVNDELNVLKEALAQSANLLAPHGRIAVITFQSLEDRIVKQFFRDMATKNQLPDKMPVLDKDIKEDFKLVTRHPIVPSEKEISANHRSHSAKLRVLEKN</sequence>
<dbReference type="AlphaFoldDB" id="G9WGZ1"/>
<dbReference type="NCBIfam" id="TIGR00006">
    <property type="entry name" value="16S rRNA (cytosine(1402)-N(4))-methyltransferase RsmH"/>
    <property type="match status" value="1"/>
</dbReference>
<dbReference type="Pfam" id="PF01795">
    <property type="entry name" value="Methyltransf_5"/>
    <property type="match status" value="1"/>
</dbReference>
<dbReference type="PANTHER" id="PTHR11265">
    <property type="entry name" value="S-ADENOSYL-METHYLTRANSFERASE MRAW"/>
    <property type="match status" value="1"/>
</dbReference>
<feature type="binding site" evidence="6">
    <location>
        <position position="112"/>
    </location>
    <ligand>
        <name>S-adenosyl-L-methionine</name>
        <dbReference type="ChEBI" id="CHEBI:59789"/>
    </ligand>
</feature>
<comment type="function">
    <text evidence="6">Specifically methylates the N4 position of cytidine in position 1402 (C1402) of 16S rRNA.</text>
</comment>
<dbReference type="SUPFAM" id="SSF53335">
    <property type="entry name" value="S-adenosyl-L-methionine-dependent methyltransferases"/>
    <property type="match status" value="1"/>
</dbReference>
<evidence type="ECO:0000256" key="1">
    <source>
        <dbReference type="ARBA" id="ARBA00010396"/>
    </source>
</evidence>
<dbReference type="GO" id="GO:0071424">
    <property type="term" value="F:rRNA (cytosine-N4-)-methyltransferase activity"/>
    <property type="evidence" value="ECO:0007669"/>
    <property type="project" value="UniProtKB-UniRule"/>
</dbReference>
<dbReference type="InterPro" id="IPR002903">
    <property type="entry name" value="RsmH"/>
</dbReference>
<dbReference type="Gene3D" id="1.10.150.170">
    <property type="entry name" value="Putative methyltransferase TM0872, insert domain"/>
    <property type="match status" value="1"/>
</dbReference>
<feature type="binding site" evidence="6">
    <location>
        <position position="105"/>
    </location>
    <ligand>
        <name>S-adenosyl-L-methionine</name>
        <dbReference type="ChEBI" id="CHEBI:59789"/>
    </ligand>
</feature>
<dbReference type="Gene3D" id="3.40.50.150">
    <property type="entry name" value="Vaccinia Virus protein VP39"/>
    <property type="match status" value="1"/>
</dbReference>
<dbReference type="RefSeq" id="WP_007746285.1">
    <property type="nucleotide sequence ID" value="NZ_CM001398.1"/>
</dbReference>
<comment type="caution">
    <text evidence="7">The sequence shown here is derived from an EMBL/GenBank/DDBJ whole genome shotgun (WGS) entry which is preliminary data.</text>
</comment>